<evidence type="ECO:0000313" key="6">
    <source>
        <dbReference type="Proteomes" id="UP001060919"/>
    </source>
</evidence>
<evidence type="ECO:0000256" key="3">
    <source>
        <dbReference type="ARBA" id="ARBA00022825"/>
    </source>
</evidence>
<name>A0A915VKG7_9BACT</name>
<dbReference type="PANTHER" id="PTHR14218:SF15">
    <property type="entry name" value="TRIPEPTIDYL-PEPTIDASE 1"/>
    <property type="match status" value="1"/>
</dbReference>
<dbReference type="GO" id="GO:0004252">
    <property type="term" value="F:serine-type endopeptidase activity"/>
    <property type="evidence" value="ECO:0007669"/>
    <property type="project" value="InterPro"/>
</dbReference>
<dbReference type="KEGG" id="aup:AsAng_0003970"/>
<dbReference type="CDD" id="cd04056">
    <property type="entry name" value="Peptidases_S53"/>
    <property type="match status" value="1"/>
</dbReference>
<dbReference type="PROSITE" id="PS00138">
    <property type="entry name" value="SUBTILASE_SER"/>
    <property type="match status" value="1"/>
</dbReference>
<dbReference type="PANTHER" id="PTHR14218">
    <property type="entry name" value="PROTEASE S8 TRIPEPTIDYL PEPTIDASE I CLN2"/>
    <property type="match status" value="1"/>
</dbReference>
<dbReference type="InterPro" id="IPR050819">
    <property type="entry name" value="Tripeptidyl-peptidase_I"/>
</dbReference>
<proteinExistence type="predicted"/>
<organism evidence="5 6">
    <name type="scientific">Aureispira anguillae</name>
    <dbReference type="NCBI Taxonomy" id="2864201"/>
    <lineage>
        <taxon>Bacteria</taxon>
        <taxon>Pseudomonadati</taxon>
        <taxon>Bacteroidota</taxon>
        <taxon>Saprospiria</taxon>
        <taxon>Saprospirales</taxon>
        <taxon>Saprospiraceae</taxon>
        <taxon>Aureispira</taxon>
    </lineage>
</organism>
<keyword evidence="1" id="KW-0645">Protease</keyword>
<dbReference type="InterPro" id="IPR030400">
    <property type="entry name" value="Sedolisin_dom"/>
</dbReference>
<evidence type="ECO:0000256" key="1">
    <source>
        <dbReference type="ARBA" id="ARBA00022670"/>
    </source>
</evidence>
<dbReference type="InterPro" id="IPR000209">
    <property type="entry name" value="Peptidase_S8/S53_dom"/>
</dbReference>
<keyword evidence="6" id="KW-1185">Reference proteome</keyword>
<feature type="domain" description="Peptidase S53" evidence="4">
    <location>
        <begin position="158"/>
        <end position="501"/>
    </location>
</feature>
<gene>
    <name evidence="5" type="ORF">AsAng_0003970</name>
</gene>
<evidence type="ECO:0000256" key="2">
    <source>
        <dbReference type="ARBA" id="ARBA00022801"/>
    </source>
</evidence>
<dbReference type="InterPro" id="IPR023828">
    <property type="entry name" value="Peptidase_S8_Ser-AS"/>
</dbReference>
<sequence length="507" mass="55600">MLNSTIEVRFYSPPASHSENEQKQLNDLLSQHPKNRNYISFSEYQKRFSIPKDEVNNLLKFAAQKEIKAEFNPLKREVVLHATANLFQSIEDKRDSVTSETLNVLNNLGDLTFDTTKAIPETEVDSDTKKPHRGFIKQHFEQRPTSSKIDKTISATTSYSPLDFIQAYNFPEGDGKGQTIGLIELGGTFTHQDMTQFFQGLGLEVPTIEVVGAPSKVPANENVEVTSDIQIAGALAPKAKLVIYYGKSIIEAVKTALSDTKNNPTILSISWAGSEFNYSETELQELNSAFYEAALRGITVIAASGDHGAYNGLQYPNVNVPTNNPFVLGCGGTTIQIQNGQLTQNRVWYEQVSNTMVGTGGGYSRRIPIPAYQQTASNLYLSRHPQYVGYNPTNGRAIPDIAANAAMASAYKIVFNGAWMPMGGTSLSTPLWAALIARLNQSLGYQLGFINNLLYQLENSNAFIQAPQGNNGLYIAAYGWDPCTGLGSPNGKALLQAIQQLETTTEE</sequence>
<dbReference type="PROSITE" id="PS51695">
    <property type="entry name" value="SEDOLISIN"/>
    <property type="match status" value="1"/>
</dbReference>
<dbReference type="GO" id="GO:0006508">
    <property type="term" value="P:proteolysis"/>
    <property type="evidence" value="ECO:0007669"/>
    <property type="project" value="UniProtKB-KW"/>
</dbReference>
<evidence type="ECO:0000259" key="4">
    <source>
        <dbReference type="PROSITE" id="PS51695"/>
    </source>
</evidence>
<evidence type="ECO:0000313" key="5">
    <source>
        <dbReference type="EMBL" id="BDS09693.1"/>
    </source>
</evidence>
<dbReference type="GO" id="GO:0008240">
    <property type="term" value="F:tripeptidyl-peptidase activity"/>
    <property type="evidence" value="ECO:0007669"/>
    <property type="project" value="TreeGrafter"/>
</dbReference>
<reference evidence="5" key="1">
    <citation type="submission" date="2022-09" db="EMBL/GenBank/DDBJ databases">
        <title>Aureispira anguillicida sp. nov., isolated from Leptocephalus of Japanese eel Anguilla japonica.</title>
        <authorList>
            <person name="Yuasa K."/>
            <person name="Mekata T."/>
            <person name="Ikunari K."/>
        </authorList>
    </citation>
    <scope>NUCLEOTIDE SEQUENCE</scope>
    <source>
        <strain evidence="5">EL160426</strain>
    </source>
</reference>
<dbReference type="Gene3D" id="3.40.50.200">
    <property type="entry name" value="Peptidase S8/S53 domain"/>
    <property type="match status" value="1"/>
</dbReference>
<dbReference type="SUPFAM" id="SSF52743">
    <property type="entry name" value="Subtilisin-like"/>
    <property type="match status" value="1"/>
</dbReference>
<dbReference type="EMBL" id="AP026867">
    <property type="protein sequence ID" value="BDS09693.1"/>
    <property type="molecule type" value="Genomic_DNA"/>
</dbReference>
<protein>
    <submittedName>
        <fullName evidence="5">S53 family peptidase</fullName>
    </submittedName>
</protein>
<dbReference type="Proteomes" id="UP001060919">
    <property type="component" value="Chromosome"/>
</dbReference>
<keyword evidence="2" id="KW-0378">Hydrolase</keyword>
<dbReference type="RefSeq" id="WP_264791059.1">
    <property type="nucleotide sequence ID" value="NZ_AP026867.1"/>
</dbReference>
<dbReference type="Pfam" id="PF00082">
    <property type="entry name" value="Peptidase_S8"/>
    <property type="match status" value="1"/>
</dbReference>
<dbReference type="InterPro" id="IPR036852">
    <property type="entry name" value="Peptidase_S8/S53_dom_sf"/>
</dbReference>
<accession>A0A915VKG7</accession>
<keyword evidence="3" id="KW-0720">Serine protease</keyword>
<dbReference type="AlphaFoldDB" id="A0A915VKG7"/>